<evidence type="ECO:0000313" key="2">
    <source>
        <dbReference type="EMBL" id="RDY02943.1"/>
    </source>
</evidence>
<evidence type="ECO:0000313" key="3">
    <source>
        <dbReference type="Proteomes" id="UP000257109"/>
    </source>
</evidence>
<dbReference type="EMBL" id="QJKJ01002427">
    <property type="protein sequence ID" value="RDY02943.1"/>
    <property type="molecule type" value="Genomic_DNA"/>
</dbReference>
<dbReference type="AlphaFoldDB" id="A0A371HJH2"/>
<sequence length="92" mass="10412">MRSCSQNMVGVFLIKYMVIVTLIGVAMEVTKKVQQGVFIMCRAPIPWCSKKQSGGTILIRREEPMMLIDNKSVINLAKHPVAHTLRQDFTFS</sequence>
<comment type="caution">
    <text evidence="2">The sequence shown here is derived from an EMBL/GenBank/DDBJ whole genome shotgun (WGS) entry which is preliminary data.</text>
</comment>
<organism evidence="2 3">
    <name type="scientific">Mucuna pruriens</name>
    <name type="common">Velvet bean</name>
    <name type="synonym">Dolichos pruriens</name>
    <dbReference type="NCBI Taxonomy" id="157652"/>
    <lineage>
        <taxon>Eukaryota</taxon>
        <taxon>Viridiplantae</taxon>
        <taxon>Streptophyta</taxon>
        <taxon>Embryophyta</taxon>
        <taxon>Tracheophyta</taxon>
        <taxon>Spermatophyta</taxon>
        <taxon>Magnoliopsida</taxon>
        <taxon>eudicotyledons</taxon>
        <taxon>Gunneridae</taxon>
        <taxon>Pentapetalae</taxon>
        <taxon>rosids</taxon>
        <taxon>fabids</taxon>
        <taxon>Fabales</taxon>
        <taxon>Fabaceae</taxon>
        <taxon>Papilionoideae</taxon>
        <taxon>50 kb inversion clade</taxon>
        <taxon>NPAAA clade</taxon>
        <taxon>indigoferoid/millettioid clade</taxon>
        <taxon>Phaseoleae</taxon>
        <taxon>Mucuna</taxon>
    </lineage>
</organism>
<keyword evidence="3" id="KW-1185">Reference proteome</keyword>
<evidence type="ECO:0000256" key="1">
    <source>
        <dbReference type="SAM" id="Phobius"/>
    </source>
</evidence>
<keyword evidence="1" id="KW-1133">Transmembrane helix</keyword>
<proteinExistence type="predicted"/>
<dbReference type="Proteomes" id="UP000257109">
    <property type="component" value="Unassembled WGS sequence"/>
</dbReference>
<gene>
    <name evidence="2" type="ORF">CR513_13545</name>
</gene>
<keyword evidence="1" id="KW-0812">Transmembrane</keyword>
<protein>
    <submittedName>
        <fullName evidence="2">Uncharacterized protein</fullName>
    </submittedName>
</protein>
<keyword evidence="1" id="KW-0472">Membrane</keyword>
<name>A0A371HJH2_MUCPR</name>
<feature type="non-terminal residue" evidence="2">
    <location>
        <position position="1"/>
    </location>
</feature>
<accession>A0A371HJH2</accession>
<reference evidence="2" key="1">
    <citation type="submission" date="2018-05" db="EMBL/GenBank/DDBJ databases">
        <title>Draft genome of Mucuna pruriens seed.</title>
        <authorList>
            <person name="Nnadi N.E."/>
            <person name="Vos R."/>
            <person name="Hasami M.H."/>
            <person name="Devisetty U.K."/>
            <person name="Aguiy J.C."/>
        </authorList>
    </citation>
    <scope>NUCLEOTIDE SEQUENCE [LARGE SCALE GENOMIC DNA]</scope>
    <source>
        <strain evidence="2">JCA_2017</strain>
    </source>
</reference>
<feature type="transmembrane region" description="Helical" evidence="1">
    <location>
        <begin position="12"/>
        <end position="30"/>
    </location>
</feature>